<accession>A0A2T6ZR70</accession>
<dbReference type="OrthoDB" id="5378809at2759"/>
<evidence type="ECO:0000313" key="4">
    <source>
        <dbReference type="EMBL" id="PUU77966.1"/>
    </source>
</evidence>
<protein>
    <recommendedName>
        <fullName evidence="6">Kelch repeat protein</fullName>
    </recommendedName>
</protein>
<dbReference type="Gene3D" id="2.120.10.80">
    <property type="entry name" value="Kelch-type beta propeller"/>
    <property type="match status" value="1"/>
</dbReference>
<keyword evidence="5" id="KW-1185">Reference proteome</keyword>
<evidence type="ECO:0000313" key="5">
    <source>
        <dbReference type="Proteomes" id="UP000244722"/>
    </source>
</evidence>
<sequence>MFWKTAVLAATAAGASGVLAQLTVEKYDSNHLRWPYQPGCDPLKLNISARAVLTKDQLYLISDVNRNDVYRNGTVINTPYELLVGEIALATAFSTDDYKIDWHVAPKVKYDFDFFTYSETSKRLVFAGEVRQKYGVANTSKTVFSYDPAADTVQTEDWPSKIPEQKLPLTGAFINVPERQVAYYFGPIPPTLQKQFDTEIFRYNTSTGSVDRFSAPNKLWVAAAFVPVGAEGVIVLLGGTESDGITKLSFSSVHVYDVAGNTWYSQATSGTPPPSRQGFCTTVVSSQDRTSHQVHVYGGHRAGDLDQKPSIDNHWILTIPGFIWIKAPSLATPRTLANCNLFGKRRMLISAGSLGAGEAGCLPTLDLVDLSTLEAITSMNDDKGYEVPADVVSVIGGSPTGSATISTPSAGWARGLDTVFSKTYIFGPSQNSTTPPSPTPTPGPTTPVGAIVGGVVGGVVAGALLLLGIILYRRRNRPPVAGAAGDANTSPETGMPVGNAHANTPVSPGYPYEDKNGAAPPYNANYGAGQHGIGEVTHELEGPGVPVAELGGGEVPGKG</sequence>
<dbReference type="AlphaFoldDB" id="A0A2T6ZR70"/>
<evidence type="ECO:0008006" key="6">
    <source>
        <dbReference type="Google" id="ProtNLM"/>
    </source>
</evidence>
<dbReference type="InterPro" id="IPR011043">
    <property type="entry name" value="Gal_Oxase/kelch_b-propeller"/>
</dbReference>
<feature type="transmembrane region" description="Helical" evidence="2">
    <location>
        <begin position="448"/>
        <end position="472"/>
    </location>
</feature>
<keyword evidence="3" id="KW-0732">Signal</keyword>
<proteinExistence type="predicted"/>
<dbReference type="EMBL" id="NESQ01000134">
    <property type="protein sequence ID" value="PUU77966.1"/>
    <property type="molecule type" value="Genomic_DNA"/>
</dbReference>
<gene>
    <name evidence="4" type="ORF">B9Z19DRAFT_1108565</name>
</gene>
<feature type="region of interest" description="Disordered" evidence="1">
    <location>
        <begin position="536"/>
        <end position="559"/>
    </location>
</feature>
<feature type="region of interest" description="Disordered" evidence="1">
    <location>
        <begin position="427"/>
        <end position="446"/>
    </location>
</feature>
<feature type="region of interest" description="Disordered" evidence="1">
    <location>
        <begin position="481"/>
        <end position="516"/>
    </location>
</feature>
<feature type="signal peptide" evidence="3">
    <location>
        <begin position="1"/>
        <end position="20"/>
    </location>
</feature>
<keyword evidence="2" id="KW-0812">Transmembrane</keyword>
<reference evidence="4 5" key="1">
    <citation type="submission" date="2017-04" db="EMBL/GenBank/DDBJ databases">
        <title>Draft genome sequence of Tuber borchii Vittad., a whitish edible truffle.</title>
        <authorList>
            <consortium name="DOE Joint Genome Institute"/>
            <person name="Murat C."/>
            <person name="Kuo A."/>
            <person name="Barry K.W."/>
            <person name="Clum A."/>
            <person name="Dockter R.B."/>
            <person name="Fauchery L."/>
            <person name="Iotti M."/>
            <person name="Kohler A."/>
            <person name="Labutti K."/>
            <person name="Lindquist E.A."/>
            <person name="Lipzen A."/>
            <person name="Ohm R.A."/>
            <person name="Wang M."/>
            <person name="Grigoriev I.V."/>
            <person name="Zambonelli A."/>
            <person name="Martin F.M."/>
        </authorList>
    </citation>
    <scope>NUCLEOTIDE SEQUENCE [LARGE SCALE GENOMIC DNA]</scope>
    <source>
        <strain evidence="4 5">Tbo3840</strain>
    </source>
</reference>
<name>A0A2T6ZR70_TUBBO</name>
<feature type="chain" id="PRO_5015650583" description="Kelch repeat protein" evidence="3">
    <location>
        <begin position="21"/>
        <end position="559"/>
    </location>
</feature>
<dbReference type="Proteomes" id="UP000244722">
    <property type="component" value="Unassembled WGS sequence"/>
</dbReference>
<feature type="compositionally biased region" description="Pro residues" evidence="1">
    <location>
        <begin position="435"/>
        <end position="445"/>
    </location>
</feature>
<dbReference type="SUPFAM" id="SSF50965">
    <property type="entry name" value="Galactose oxidase, central domain"/>
    <property type="match status" value="1"/>
</dbReference>
<evidence type="ECO:0000256" key="3">
    <source>
        <dbReference type="SAM" id="SignalP"/>
    </source>
</evidence>
<keyword evidence="2" id="KW-0472">Membrane</keyword>
<evidence type="ECO:0000256" key="1">
    <source>
        <dbReference type="SAM" id="MobiDB-lite"/>
    </source>
</evidence>
<comment type="caution">
    <text evidence="4">The sequence shown here is derived from an EMBL/GenBank/DDBJ whole genome shotgun (WGS) entry which is preliminary data.</text>
</comment>
<feature type="compositionally biased region" description="Gly residues" evidence="1">
    <location>
        <begin position="550"/>
        <end position="559"/>
    </location>
</feature>
<dbReference type="InterPro" id="IPR015915">
    <property type="entry name" value="Kelch-typ_b-propeller"/>
</dbReference>
<evidence type="ECO:0000256" key="2">
    <source>
        <dbReference type="SAM" id="Phobius"/>
    </source>
</evidence>
<dbReference type="STRING" id="42251.A0A2T6ZR70"/>
<organism evidence="4 5">
    <name type="scientific">Tuber borchii</name>
    <name type="common">White truffle</name>
    <dbReference type="NCBI Taxonomy" id="42251"/>
    <lineage>
        <taxon>Eukaryota</taxon>
        <taxon>Fungi</taxon>
        <taxon>Dikarya</taxon>
        <taxon>Ascomycota</taxon>
        <taxon>Pezizomycotina</taxon>
        <taxon>Pezizomycetes</taxon>
        <taxon>Pezizales</taxon>
        <taxon>Tuberaceae</taxon>
        <taxon>Tuber</taxon>
    </lineage>
</organism>
<keyword evidence="2" id="KW-1133">Transmembrane helix</keyword>